<dbReference type="Pfam" id="PF05437">
    <property type="entry name" value="AzlD"/>
    <property type="match status" value="1"/>
</dbReference>
<dbReference type="OrthoDB" id="9811308at2"/>
<feature type="transmembrane region" description="Helical" evidence="1">
    <location>
        <begin position="45"/>
        <end position="74"/>
    </location>
</feature>
<dbReference type="EMBL" id="FOMG01000015">
    <property type="protein sequence ID" value="SFC95690.1"/>
    <property type="molecule type" value="Genomic_DNA"/>
</dbReference>
<evidence type="ECO:0000313" key="2">
    <source>
        <dbReference type="EMBL" id="SFC95690.1"/>
    </source>
</evidence>
<sequence length="100" mass="11130">MYIIICVIIMAVVTYIPRVIPLTIFNKKIESVFIRSLLSYMPYSVLGAMTFPSIFYSTGSMLFSSIGTLVAVCLAYFEKNLLVVAVSSVLVIYGLNIFIL</sequence>
<evidence type="ECO:0000313" key="3">
    <source>
        <dbReference type="Proteomes" id="UP000199263"/>
    </source>
</evidence>
<dbReference type="InterPro" id="IPR008407">
    <property type="entry name" value="Brnchd-chn_aa_trnsp_AzlD"/>
</dbReference>
<keyword evidence="1" id="KW-1133">Transmembrane helix</keyword>
<keyword evidence="3" id="KW-1185">Reference proteome</keyword>
<dbReference type="Proteomes" id="UP000199263">
    <property type="component" value="Unassembled WGS sequence"/>
</dbReference>
<keyword evidence="1" id="KW-0472">Membrane</keyword>
<dbReference type="RefSeq" id="WP_090091579.1">
    <property type="nucleotide sequence ID" value="NZ_FOMG01000015.1"/>
</dbReference>
<proteinExistence type="predicted"/>
<keyword evidence="1" id="KW-0812">Transmembrane</keyword>
<name>A0A1I1NPM4_9CLOT</name>
<dbReference type="STRING" id="119641.SAMN05421842_1151"/>
<protein>
    <submittedName>
        <fullName evidence="2">Branched-chain amino acid transport protein</fullName>
    </submittedName>
</protein>
<gene>
    <name evidence="2" type="ORF">SAMN05421842_1151</name>
</gene>
<feature type="transmembrane region" description="Helical" evidence="1">
    <location>
        <begin position="81"/>
        <end position="99"/>
    </location>
</feature>
<reference evidence="2 3" key="1">
    <citation type="submission" date="2016-10" db="EMBL/GenBank/DDBJ databases">
        <authorList>
            <person name="de Groot N.N."/>
        </authorList>
    </citation>
    <scope>NUCLEOTIDE SEQUENCE [LARGE SCALE GENOMIC DNA]</scope>
    <source>
        <strain evidence="2 3">DSM 12992</strain>
    </source>
</reference>
<accession>A0A1I1NPM4</accession>
<organism evidence="2 3">
    <name type="scientific">Clostridium uliginosum</name>
    <dbReference type="NCBI Taxonomy" id="119641"/>
    <lineage>
        <taxon>Bacteria</taxon>
        <taxon>Bacillati</taxon>
        <taxon>Bacillota</taxon>
        <taxon>Clostridia</taxon>
        <taxon>Eubacteriales</taxon>
        <taxon>Clostridiaceae</taxon>
        <taxon>Clostridium</taxon>
    </lineage>
</organism>
<dbReference type="AlphaFoldDB" id="A0A1I1NPM4"/>
<evidence type="ECO:0000256" key="1">
    <source>
        <dbReference type="SAM" id="Phobius"/>
    </source>
</evidence>